<evidence type="ECO:0000256" key="1">
    <source>
        <dbReference type="SAM" id="MobiDB-lite"/>
    </source>
</evidence>
<proteinExistence type="predicted"/>
<dbReference type="KEGG" id="ttt:THITE_2132640"/>
<sequence length="326" mass="36426">MPIEPGSILDIIKDHARARLFTDPIVWRQDQPRLLGCRFVPENIAHTGEHKDGGPAGVAEGSIPTQTSTEIPKVLARRILIANNLRVLDDKALSIQNLLRTYGIYALNFRKAYIRTDEMYGVGSDGPTLFLAYLELDTVNTLRRRHIFHRKRIDRENPEVVRLHEKKLSAVRPPNPVEDPYIVATMIGLAQKMRFEAQQKVAKGAQDASAQTPSSEKVEAGHDSASSFKVRLLVLPETSSYAPYLYVYKATVTASFLDKFADISRFSPSPPLEIKYHALSILDSKKFVRLFPVVLELSDPATPGAVPSARTAQEDQKDGTEKPKQE</sequence>
<protein>
    <submittedName>
        <fullName evidence="2">Uncharacterized protein</fullName>
    </submittedName>
</protein>
<dbReference type="EMBL" id="CP003014">
    <property type="protein sequence ID" value="AEO71274.1"/>
    <property type="molecule type" value="Genomic_DNA"/>
</dbReference>
<dbReference type="eggNOG" id="ENOG502STGX">
    <property type="taxonomic scope" value="Eukaryota"/>
</dbReference>
<evidence type="ECO:0000313" key="3">
    <source>
        <dbReference type="Proteomes" id="UP000008181"/>
    </source>
</evidence>
<evidence type="ECO:0000313" key="2">
    <source>
        <dbReference type="EMBL" id="AEO71274.1"/>
    </source>
</evidence>
<name>G2RHG2_THETT</name>
<keyword evidence="3" id="KW-1185">Reference proteome</keyword>
<reference evidence="2 3" key="1">
    <citation type="journal article" date="2011" name="Nat. Biotechnol.">
        <title>Comparative genomic analysis of the thermophilic biomass-degrading fungi Myceliophthora thermophila and Thielavia terrestris.</title>
        <authorList>
            <person name="Berka R.M."/>
            <person name="Grigoriev I.V."/>
            <person name="Otillar R."/>
            <person name="Salamov A."/>
            <person name="Grimwood J."/>
            <person name="Reid I."/>
            <person name="Ishmael N."/>
            <person name="John T."/>
            <person name="Darmond C."/>
            <person name="Moisan M.-C."/>
            <person name="Henrissat B."/>
            <person name="Coutinho P.M."/>
            <person name="Lombard V."/>
            <person name="Natvig D.O."/>
            <person name="Lindquist E."/>
            <person name="Schmutz J."/>
            <person name="Lucas S."/>
            <person name="Harris P."/>
            <person name="Powlowski J."/>
            <person name="Bellemare A."/>
            <person name="Taylor D."/>
            <person name="Butler G."/>
            <person name="de Vries R.P."/>
            <person name="Allijn I.E."/>
            <person name="van den Brink J."/>
            <person name="Ushinsky S."/>
            <person name="Storms R."/>
            <person name="Powell A.J."/>
            <person name="Paulsen I.T."/>
            <person name="Elbourne L.D.H."/>
            <person name="Baker S.E."/>
            <person name="Magnuson J."/>
            <person name="LaBoissiere S."/>
            <person name="Clutterbuck A.J."/>
            <person name="Martinez D."/>
            <person name="Wogulis M."/>
            <person name="de Leon A.L."/>
            <person name="Rey M.W."/>
            <person name="Tsang A."/>
        </authorList>
    </citation>
    <scope>NUCLEOTIDE SEQUENCE [LARGE SCALE GENOMIC DNA]</scope>
    <source>
        <strain evidence="3">ATCC 38088 / NRRL 8126</strain>
    </source>
</reference>
<accession>G2RHG2</accession>
<dbReference type="HOGENOM" id="CLU_064776_0_0_1"/>
<feature type="region of interest" description="Disordered" evidence="1">
    <location>
        <begin position="299"/>
        <end position="326"/>
    </location>
</feature>
<dbReference type="GeneID" id="11523211"/>
<dbReference type="AlphaFoldDB" id="G2RHG2"/>
<organism evidence="2 3">
    <name type="scientific">Thermothielavioides terrestris (strain ATCC 38088 / NRRL 8126)</name>
    <name type="common">Thielavia terrestris</name>
    <dbReference type="NCBI Taxonomy" id="578455"/>
    <lineage>
        <taxon>Eukaryota</taxon>
        <taxon>Fungi</taxon>
        <taxon>Dikarya</taxon>
        <taxon>Ascomycota</taxon>
        <taxon>Pezizomycotina</taxon>
        <taxon>Sordariomycetes</taxon>
        <taxon>Sordariomycetidae</taxon>
        <taxon>Sordariales</taxon>
        <taxon>Chaetomiaceae</taxon>
        <taxon>Thermothielavioides</taxon>
        <taxon>Thermothielavioides terrestris</taxon>
    </lineage>
</organism>
<dbReference type="OrthoDB" id="4590714at2759"/>
<dbReference type="Proteomes" id="UP000008181">
    <property type="component" value="Chromosome 6"/>
</dbReference>
<feature type="compositionally biased region" description="Basic and acidic residues" evidence="1">
    <location>
        <begin position="312"/>
        <end position="326"/>
    </location>
</feature>
<dbReference type="RefSeq" id="XP_003657610.1">
    <property type="nucleotide sequence ID" value="XM_003657562.1"/>
</dbReference>
<gene>
    <name evidence="2" type="ORF">THITE_2132640</name>
</gene>